<organism evidence="1 2">
    <name type="scientific">Bauhinia variegata</name>
    <name type="common">Purple orchid tree</name>
    <name type="synonym">Phanera variegata</name>
    <dbReference type="NCBI Taxonomy" id="167791"/>
    <lineage>
        <taxon>Eukaryota</taxon>
        <taxon>Viridiplantae</taxon>
        <taxon>Streptophyta</taxon>
        <taxon>Embryophyta</taxon>
        <taxon>Tracheophyta</taxon>
        <taxon>Spermatophyta</taxon>
        <taxon>Magnoliopsida</taxon>
        <taxon>eudicotyledons</taxon>
        <taxon>Gunneridae</taxon>
        <taxon>Pentapetalae</taxon>
        <taxon>rosids</taxon>
        <taxon>fabids</taxon>
        <taxon>Fabales</taxon>
        <taxon>Fabaceae</taxon>
        <taxon>Cercidoideae</taxon>
        <taxon>Cercideae</taxon>
        <taxon>Bauhiniinae</taxon>
        <taxon>Bauhinia</taxon>
    </lineage>
</organism>
<comment type="caution">
    <text evidence="1">The sequence shown here is derived from an EMBL/GenBank/DDBJ whole genome shotgun (WGS) entry which is preliminary data.</text>
</comment>
<sequence length="141" mass="15286">MRSFPQQRKSKLLPRGDGDDLRSNPFQEDGNDGNVTTNAAKGGIAASTTNGDVVANGNVVLLNVQDFGLQFQALLQCSLVAEKLSSITTGTSFVSEYLRFIKNITDELSLIGYPLDDIDLVLYYLSALGLNFKEIATVLHS</sequence>
<evidence type="ECO:0000313" key="1">
    <source>
        <dbReference type="EMBL" id="KAI4313104.1"/>
    </source>
</evidence>
<gene>
    <name evidence="1" type="ORF">L6164_026112</name>
</gene>
<proteinExistence type="predicted"/>
<protein>
    <submittedName>
        <fullName evidence="1">Uncharacterized protein</fullName>
    </submittedName>
</protein>
<reference evidence="1 2" key="1">
    <citation type="journal article" date="2022" name="DNA Res.">
        <title>Chromosomal-level genome assembly of the orchid tree Bauhinia variegata (Leguminosae; Cercidoideae) supports the allotetraploid origin hypothesis of Bauhinia.</title>
        <authorList>
            <person name="Zhong Y."/>
            <person name="Chen Y."/>
            <person name="Zheng D."/>
            <person name="Pang J."/>
            <person name="Liu Y."/>
            <person name="Luo S."/>
            <person name="Meng S."/>
            <person name="Qian L."/>
            <person name="Wei D."/>
            <person name="Dai S."/>
            <person name="Zhou R."/>
        </authorList>
    </citation>
    <scope>NUCLEOTIDE SEQUENCE [LARGE SCALE GENOMIC DNA]</scope>
    <source>
        <strain evidence="1">BV-YZ2020</strain>
    </source>
</reference>
<keyword evidence="2" id="KW-1185">Reference proteome</keyword>
<evidence type="ECO:0000313" key="2">
    <source>
        <dbReference type="Proteomes" id="UP000828941"/>
    </source>
</evidence>
<name>A0ACB9LP77_BAUVA</name>
<dbReference type="Proteomes" id="UP000828941">
    <property type="component" value="Chromosome 11"/>
</dbReference>
<accession>A0ACB9LP77</accession>
<dbReference type="EMBL" id="CM039436">
    <property type="protein sequence ID" value="KAI4313104.1"/>
    <property type="molecule type" value="Genomic_DNA"/>
</dbReference>